<keyword evidence="4" id="KW-1185">Reference proteome</keyword>
<dbReference type="Pfam" id="PF00106">
    <property type="entry name" value="adh_short"/>
    <property type="match status" value="1"/>
</dbReference>
<comment type="caution">
    <text evidence="3">The sequence shown here is derived from an EMBL/GenBank/DDBJ whole genome shotgun (WGS) entry which is preliminary data.</text>
</comment>
<organism evidence="3 4">
    <name type="scientific">Amylibacter marinus</name>
    <dbReference type="NCBI Taxonomy" id="1475483"/>
    <lineage>
        <taxon>Bacteria</taxon>
        <taxon>Pseudomonadati</taxon>
        <taxon>Pseudomonadota</taxon>
        <taxon>Alphaproteobacteria</taxon>
        <taxon>Rhodobacterales</taxon>
        <taxon>Paracoccaceae</taxon>
        <taxon>Amylibacter</taxon>
    </lineage>
</organism>
<evidence type="ECO:0000256" key="1">
    <source>
        <dbReference type="ARBA" id="ARBA00006484"/>
    </source>
</evidence>
<dbReference type="RefSeq" id="WP_284375261.1">
    <property type="nucleotide sequence ID" value="NZ_BSNN01000002.1"/>
</dbReference>
<evidence type="ECO:0000256" key="2">
    <source>
        <dbReference type="ARBA" id="ARBA00023002"/>
    </source>
</evidence>
<dbReference type="SUPFAM" id="SSF51735">
    <property type="entry name" value="NAD(P)-binding Rossmann-fold domains"/>
    <property type="match status" value="1"/>
</dbReference>
<sequence length="218" mass="23154">MAEQGDNLALITGASRGLGAALAVEIAKKDIHVIAVARTVGALEEIDDLIQAAGGTATLVPMDITDEEAQKRLCISIHERWGGLDIWAHCAIHAAPLAPASHIADSDWQKTITQNITATGRLITNIEPLLTARKGTAVHMIDKNAGQKFFGAYGTSKAAQDALFSSWAKESESTGPRIIGFTPEPMPTATRARFYPGEDRAALNSCESQAQRLVGLLA</sequence>
<accession>A0ABQ5VRC9</accession>
<dbReference type="PANTHER" id="PTHR44196">
    <property type="entry name" value="DEHYDROGENASE/REDUCTASE SDR FAMILY MEMBER 7B"/>
    <property type="match status" value="1"/>
</dbReference>
<gene>
    <name evidence="3" type="ORF">GCM10007939_01770</name>
</gene>
<evidence type="ECO:0000313" key="4">
    <source>
        <dbReference type="Proteomes" id="UP001156694"/>
    </source>
</evidence>
<dbReference type="PANTHER" id="PTHR44196:SF4">
    <property type="entry name" value="SHORT CHAIN DEHYDROGENASE"/>
    <property type="match status" value="1"/>
</dbReference>
<dbReference type="PRINTS" id="PR00081">
    <property type="entry name" value="GDHRDH"/>
</dbReference>
<evidence type="ECO:0000313" key="3">
    <source>
        <dbReference type="EMBL" id="GLQ33894.1"/>
    </source>
</evidence>
<dbReference type="CDD" id="cd05233">
    <property type="entry name" value="SDR_c"/>
    <property type="match status" value="1"/>
</dbReference>
<dbReference type="InterPro" id="IPR036291">
    <property type="entry name" value="NAD(P)-bd_dom_sf"/>
</dbReference>
<proteinExistence type="inferred from homology"/>
<dbReference type="EMBL" id="BSNN01000002">
    <property type="protein sequence ID" value="GLQ33894.1"/>
    <property type="molecule type" value="Genomic_DNA"/>
</dbReference>
<dbReference type="Gene3D" id="3.40.50.720">
    <property type="entry name" value="NAD(P)-binding Rossmann-like Domain"/>
    <property type="match status" value="1"/>
</dbReference>
<dbReference type="InterPro" id="IPR002347">
    <property type="entry name" value="SDR_fam"/>
</dbReference>
<reference evidence="4" key="1">
    <citation type="journal article" date="2019" name="Int. J. Syst. Evol. Microbiol.">
        <title>The Global Catalogue of Microorganisms (GCM) 10K type strain sequencing project: providing services to taxonomists for standard genome sequencing and annotation.</title>
        <authorList>
            <consortium name="The Broad Institute Genomics Platform"/>
            <consortium name="The Broad Institute Genome Sequencing Center for Infectious Disease"/>
            <person name="Wu L."/>
            <person name="Ma J."/>
        </authorList>
    </citation>
    <scope>NUCLEOTIDE SEQUENCE [LARGE SCALE GENOMIC DNA]</scope>
    <source>
        <strain evidence="4">NBRC 110140</strain>
    </source>
</reference>
<comment type="similarity">
    <text evidence="1">Belongs to the short-chain dehydrogenases/reductases (SDR) family.</text>
</comment>
<name>A0ABQ5VRC9_9RHOB</name>
<dbReference type="Proteomes" id="UP001156694">
    <property type="component" value="Unassembled WGS sequence"/>
</dbReference>
<protein>
    <submittedName>
        <fullName evidence="3">Oxidoreductase</fullName>
    </submittedName>
</protein>
<keyword evidence="2" id="KW-0560">Oxidoreductase</keyword>